<dbReference type="CDD" id="cd00158">
    <property type="entry name" value="RHOD"/>
    <property type="match status" value="1"/>
</dbReference>
<dbReference type="EMBL" id="HBEM01025662">
    <property type="protein sequence ID" value="CAD8458447.1"/>
    <property type="molecule type" value="Transcribed_RNA"/>
</dbReference>
<feature type="compositionally biased region" description="Basic and acidic residues" evidence="1">
    <location>
        <begin position="9"/>
        <end position="23"/>
    </location>
</feature>
<evidence type="ECO:0000259" key="2">
    <source>
        <dbReference type="PROSITE" id="PS50206"/>
    </source>
</evidence>
<proteinExistence type="predicted"/>
<dbReference type="PROSITE" id="PS50206">
    <property type="entry name" value="RHODANESE_3"/>
    <property type="match status" value="1"/>
</dbReference>
<dbReference type="AlphaFoldDB" id="A0A7S0DLF0"/>
<feature type="domain" description="Rhodanese" evidence="2">
    <location>
        <begin position="56"/>
        <end position="137"/>
    </location>
</feature>
<accession>A0A7S0DLF0</accession>
<gene>
    <name evidence="3" type="ORF">LAMO00422_LOCUS17398</name>
</gene>
<dbReference type="Pfam" id="PF00581">
    <property type="entry name" value="Rhodanese"/>
    <property type="match status" value="1"/>
</dbReference>
<reference evidence="3" key="1">
    <citation type="submission" date="2021-01" db="EMBL/GenBank/DDBJ databases">
        <authorList>
            <person name="Corre E."/>
            <person name="Pelletier E."/>
            <person name="Niang G."/>
            <person name="Scheremetjew M."/>
            <person name="Finn R."/>
            <person name="Kale V."/>
            <person name="Holt S."/>
            <person name="Cochrane G."/>
            <person name="Meng A."/>
            <person name="Brown T."/>
            <person name="Cohen L."/>
        </authorList>
    </citation>
    <scope>NUCLEOTIDE SEQUENCE</scope>
    <source>
        <strain evidence="3">CCMP2058</strain>
    </source>
</reference>
<organism evidence="3">
    <name type="scientific">Amorphochlora amoebiformis</name>
    <dbReference type="NCBI Taxonomy" id="1561963"/>
    <lineage>
        <taxon>Eukaryota</taxon>
        <taxon>Sar</taxon>
        <taxon>Rhizaria</taxon>
        <taxon>Cercozoa</taxon>
        <taxon>Chlorarachniophyceae</taxon>
        <taxon>Amorphochlora</taxon>
    </lineage>
</organism>
<dbReference type="InterPro" id="IPR036873">
    <property type="entry name" value="Rhodanese-like_dom_sf"/>
</dbReference>
<dbReference type="Gene3D" id="3.40.250.10">
    <property type="entry name" value="Rhodanese-like domain"/>
    <property type="match status" value="1"/>
</dbReference>
<dbReference type="SMART" id="SM00450">
    <property type="entry name" value="RHOD"/>
    <property type="match status" value="1"/>
</dbReference>
<evidence type="ECO:0000256" key="1">
    <source>
        <dbReference type="SAM" id="MobiDB-lite"/>
    </source>
</evidence>
<name>A0A7S0DLF0_9EUKA</name>
<feature type="region of interest" description="Disordered" evidence="1">
    <location>
        <begin position="1"/>
        <end position="23"/>
    </location>
</feature>
<dbReference type="SUPFAM" id="SSF52821">
    <property type="entry name" value="Rhodanese/Cell cycle control phosphatase"/>
    <property type="match status" value="1"/>
</dbReference>
<protein>
    <recommendedName>
        <fullName evidence="2">Rhodanese domain-containing protein</fullName>
    </recommendedName>
</protein>
<sequence length="193" mass="21734">MGSSVCVNEKGEGKSSQPRSDETKFKIAKEKFERANWKTFGGNTISSKEANSLVKNGENVLFVDIRTKEERDVSFIPGSIDEEKFWTMDLKALKNTHIVSYCTIGFRSGLFAQKLKNKGLEHVYNSEGIVLWTHDSEVKLIHKNKNGKEEPAKKVHVYGASWDLASNKYETVKFSGLGGVGGTLYGIYSRMWR</sequence>
<dbReference type="InterPro" id="IPR001763">
    <property type="entry name" value="Rhodanese-like_dom"/>
</dbReference>
<evidence type="ECO:0000313" key="3">
    <source>
        <dbReference type="EMBL" id="CAD8458447.1"/>
    </source>
</evidence>